<dbReference type="InterPro" id="IPR024607">
    <property type="entry name" value="Sulfatase_CS"/>
</dbReference>
<organism evidence="7 8">
    <name type="scientific">Draconibacterium sediminis</name>
    <dbReference type="NCBI Taxonomy" id="1544798"/>
    <lineage>
        <taxon>Bacteria</taxon>
        <taxon>Pseudomonadati</taxon>
        <taxon>Bacteroidota</taxon>
        <taxon>Bacteroidia</taxon>
        <taxon>Marinilabiliales</taxon>
        <taxon>Prolixibacteraceae</taxon>
        <taxon>Draconibacterium</taxon>
    </lineage>
</organism>
<dbReference type="RefSeq" id="WP_045028255.1">
    <property type="nucleotide sequence ID" value="NZ_JRHC01000001.1"/>
</dbReference>
<comment type="caution">
    <text evidence="7">The sequence shown here is derived from an EMBL/GenBank/DDBJ whole genome shotgun (WGS) entry which is preliminary data.</text>
</comment>
<dbReference type="PATRIC" id="fig|1544798.3.peg.2080"/>
<evidence type="ECO:0000256" key="4">
    <source>
        <dbReference type="ARBA" id="ARBA00022837"/>
    </source>
</evidence>
<proteinExistence type="inferred from homology"/>
<evidence type="ECO:0000256" key="2">
    <source>
        <dbReference type="ARBA" id="ARBA00022723"/>
    </source>
</evidence>
<dbReference type="Gene3D" id="3.40.720.10">
    <property type="entry name" value="Alkaline Phosphatase, subunit A"/>
    <property type="match status" value="1"/>
</dbReference>
<feature type="domain" description="Sulfatase N-terminal" evidence="6">
    <location>
        <begin position="36"/>
        <end position="434"/>
    </location>
</feature>
<evidence type="ECO:0000313" key="7">
    <source>
        <dbReference type="EMBL" id="KJF45706.1"/>
    </source>
</evidence>
<dbReference type="InterPro" id="IPR017850">
    <property type="entry name" value="Alkaline_phosphatase_core_sf"/>
</dbReference>
<comment type="similarity">
    <text evidence="1">Belongs to the sulfatase family.</text>
</comment>
<dbReference type="EMBL" id="JRHC01000001">
    <property type="protein sequence ID" value="KJF45706.1"/>
    <property type="molecule type" value="Genomic_DNA"/>
</dbReference>
<keyword evidence="3" id="KW-0378">Hydrolase</keyword>
<dbReference type="AlphaFoldDB" id="A0A0D8JGJ6"/>
<evidence type="ECO:0000256" key="5">
    <source>
        <dbReference type="SAM" id="SignalP"/>
    </source>
</evidence>
<sequence length="534" mass="60399">MKRMQIIGRVLIGLLLLNVTTTCFAFQESEKTKTKPNIIIILADDMGYSDIGCYGGEMQTPNIDKLAAEGIRFTNFYNAARCCPTRASLLTGLYPHEAGMGGMVQTGDTEPGPYQGYLNNECVTIAEVLKEAGYYTAASGKWHVGEERPNWPVDRGFDNYHGLISGAANYFDITKAKNDRVKRVFAKDSAAYVPDPNGFYMTDFITENALEYLQTAQQKEQPFFLYLAYTAPHWPLHALQEDIQKFRGKFRKGWDVLRQERIVRMKKMGIVDDDIQMSERDEMVDAWEDLSDEEKDKMDLLMSIYAAQIYRMDIGIGRIMDKLEKMGESENTMVLFLSDNGGCAEGGKNGQDFWGNFWDGDAVPGTGDSYHNYGRSWANLSNTPYRMFKHWVHEGGIITPLIARWPKGIENEGTITRQLGTIRDIMATCCDMADANYPEEYKGAAIKPTNGQSLVPVFRGETSEKSTPLFWEHEGNAAVRMGDWKLVSKDGEDWELYNLNTDPTELENVIDENSDRQKLMIKAYSDWATSIGVK</sequence>
<dbReference type="CDD" id="cd16025">
    <property type="entry name" value="PAS_like"/>
    <property type="match status" value="1"/>
</dbReference>
<protein>
    <recommendedName>
        <fullName evidence="6">Sulfatase N-terminal domain-containing protein</fullName>
    </recommendedName>
</protein>
<dbReference type="STRING" id="1544798.LH29_10345"/>
<dbReference type="PANTHER" id="PTHR42693:SF53">
    <property type="entry name" value="ENDO-4-O-SULFATASE"/>
    <property type="match status" value="1"/>
</dbReference>
<keyword evidence="2" id="KW-0479">Metal-binding</keyword>
<keyword evidence="8" id="KW-1185">Reference proteome</keyword>
<evidence type="ECO:0000256" key="3">
    <source>
        <dbReference type="ARBA" id="ARBA00022801"/>
    </source>
</evidence>
<keyword evidence="4" id="KW-0106">Calcium</keyword>
<dbReference type="InterPro" id="IPR050738">
    <property type="entry name" value="Sulfatase"/>
</dbReference>
<dbReference type="PANTHER" id="PTHR42693">
    <property type="entry name" value="ARYLSULFATASE FAMILY MEMBER"/>
    <property type="match status" value="1"/>
</dbReference>
<evidence type="ECO:0000313" key="8">
    <source>
        <dbReference type="Proteomes" id="UP000032544"/>
    </source>
</evidence>
<accession>A0A0D8JGJ6</accession>
<dbReference type="PROSITE" id="PS00149">
    <property type="entry name" value="SULFATASE_2"/>
    <property type="match status" value="1"/>
</dbReference>
<dbReference type="FunFam" id="3.40.720.10:FF:000047">
    <property type="entry name" value="Arylsulfatase"/>
    <property type="match status" value="1"/>
</dbReference>
<reference evidence="7 8" key="1">
    <citation type="submission" date="2014-09" db="EMBL/GenBank/DDBJ databases">
        <title>Draft Genome Sequence of Draconibacterium sp. JN14CK-3.</title>
        <authorList>
            <person name="Dong C."/>
            <person name="Lai Q."/>
            <person name="Shao Z."/>
        </authorList>
    </citation>
    <scope>NUCLEOTIDE SEQUENCE [LARGE SCALE GENOMIC DNA]</scope>
    <source>
        <strain evidence="7 8">JN14CK-3</strain>
    </source>
</reference>
<name>A0A0D8JGJ6_9BACT</name>
<evidence type="ECO:0000259" key="6">
    <source>
        <dbReference type="Pfam" id="PF00884"/>
    </source>
</evidence>
<dbReference type="GO" id="GO:0046872">
    <property type="term" value="F:metal ion binding"/>
    <property type="evidence" value="ECO:0007669"/>
    <property type="project" value="UniProtKB-KW"/>
</dbReference>
<dbReference type="Proteomes" id="UP000032544">
    <property type="component" value="Unassembled WGS sequence"/>
</dbReference>
<dbReference type="Gene3D" id="3.30.1120.10">
    <property type="match status" value="1"/>
</dbReference>
<dbReference type="OrthoDB" id="9765065at2"/>
<evidence type="ECO:0000256" key="1">
    <source>
        <dbReference type="ARBA" id="ARBA00008779"/>
    </source>
</evidence>
<gene>
    <name evidence="7" type="ORF">LH29_10345</name>
</gene>
<feature type="signal peptide" evidence="5">
    <location>
        <begin position="1"/>
        <end position="25"/>
    </location>
</feature>
<dbReference type="GO" id="GO:0004065">
    <property type="term" value="F:arylsulfatase activity"/>
    <property type="evidence" value="ECO:0007669"/>
    <property type="project" value="TreeGrafter"/>
</dbReference>
<dbReference type="Pfam" id="PF00884">
    <property type="entry name" value="Sulfatase"/>
    <property type="match status" value="1"/>
</dbReference>
<keyword evidence="5" id="KW-0732">Signal</keyword>
<dbReference type="InterPro" id="IPR000917">
    <property type="entry name" value="Sulfatase_N"/>
</dbReference>
<feature type="chain" id="PRO_5002331118" description="Sulfatase N-terminal domain-containing protein" evidence="5">
    <location>
        <begin position="26"/>
        <end position="534"/>
    </location>
</feature>
<dbReference type="SUPFAM" id="SSF53649">
    <property type="entry name" value="Alkaline phosphatase-like"/>
    <property type="match status" value="1"/>
</dbReference>